<comment type="caution">
    <text evidence="5">The sequence shown here is derived from an EMBL/GenBank/DDBJ whole genome shotgun (WGS) entry which is preliminary data.</text>
</comment>
<evidence type="ECO:0000256" key="3">
    <source>
        <dbReference type="HAMAP-Rule" id="MF_00580"/>
    </source>
</evidence>
<dbReference type="InterPro" id="IPR020818">
    <property type="entry name" value="Chaperonin_GroES"/>
</dbReference>
<sequence>MASLTLQGSALKPLGDRVLVKMVVKEEKTAGGIFLPDTAKEKSQVGEVSAVGPGARNDKGERVVPEVKIGDKVLYSKYAGTELKADGVDYLLLTEKDILAIVE</sequence>
<evidence type="ECO:0000313" key="5">
    <source>
        <dbReference type="EMBL" id="MEE3718336.1"/>
    </source>
</evidence>
<dbReference type="PROSITE" id="PS00681">
    <property type="entry name" value="CHAPERONINS_CPN10"/>
    <property type="match status" value="1"/>
</dbReference>
<dbReference type="NCBIfam" id="NF001530">
    <property type="entry name" value="PRK00364.1-6"/>
    <property type="match status" value="1"/>
</dbReference>
<dbReference type="PRINTS" id="PR00297">
    <property type="entry name" value="CHAPERONIN10"/>
</dbReference>
<dbReference type="FunFam" id="2.30.33.40:FF:000001">
    <property type="entry name" value="10 kDa chaperonin"/>
    <property type="match status" value="1"/>
</dbReference>
<dbReference type="InterPro" id="IPR018369">
    <property type="entry name" value="Chaprnonin_Cpn10_CS"/>
</dbReference>
<comment type="function">
    <text evidence="3 4">Together with the chaperonin GroEL, plays an essential role in assisting protein folding. The GroEL-GroES system forms a nano-cage that allows encapsulation of the non-native substrate proteins and provides a physical environment optimized to promote and accelerate protein folding. GroES binds to the apical surface of the GroEL ring, thereby capping the opening of the GroEL channel.</text>
</comment>
<dbReference type="GO" id="GO:0005524">
    <property type="term" value="F:ATP binding"/>
    <property type="evidence" value="ECO:0007669"/>
    <property type="project" value="InterPro"/>
</dbReference>
<proteinExistence type="inferred from homology"/>
<evidence type="ECO:0000256" key="4">
    <source>
        <dbReference type="RuleBase" id="RU000535"/>
    </source>
</evidence>
<evidence type="ECO:0000313" key="6">
    <source>
        <dbReference type="Proteomes" id="UP001333818"/>
    </source>
</evidence>
<comment type="subcellular location">
    <subcellularLocation>
        <location evidence="3">Cytoplasm</location>
    </subcellularLocation>
</comment>
<dbReference type="RefSeq" id="WP_330484769.1">
    <property type="nucleotide sequence ID" value="NZ_JAZBJZ010000073.1"/>
</dbReference>
<protein>
    <recommendedName>
        <fullName evidence="3">Co-chaperonin GroES</fullName>
    </recommendedName>
    <alternativeName>
        <fullName evidence="3">10 kDa chaperonin</fullName>
    </alternativeName>
    <alternativeName>
        <fullName evidence="3">Chaperonin-10</fullName>
        <shortName evidence="3">Cpn10</shortName>
    </alternativeName>
</protein>
<keyword evidence="6" id="KW-1185">Reference proteome</keyword>
<dbReference type="CDD" id="cd00320">
    <property type="entry name" value="cpn10"/>
    <property type="match status" value="1"/>
</dbReference>
<evidence type="ECO:0000256" key="1">
    <source>
        <dbReference type="ARBA" id="ARBA00006975"/>
    </source>
</evidence>
<dbReference type="InterPro" id="IPR011032">
    <property type="entry name" value="GroES-like_sf"/>
</dbReference>
<keyword evidence="3" id="KW-0963">Cytoplasm</keyword>
<dbReference type="GO" id="GO:0046872">
    <property type="term" value="F:metal ion binding"/>
    <property type="evidence" value="ECO:0007669"/>
    <property type="project" value="TreeGrafter"/>
</dbReference>
<accession>A0AAW9Q5X5</accession>
<comment type="similarity">
    <text evidence="1 3 4">Belongs to the GroES chaperonin family.</text>
</comment>
<dbReference type="GO" id="GO:0005737">
    <property type="term" value="C:cytoplasm"/>
    <property type="evidence" value="ECO:0007669"/>
    <property type="project" value="UniProtKB-SubCell"/>
</dbReference>
<dbReference type="SUPFAM" id="SSF50129">
    <property type="entry name" value="GroES-like"/>
    <property type="match status" value="1"/>
</dbReference>
<dbReference type="EMBL" id="JAZBJZ010000073">
    <property type="protein sequence ID" value="MEE3718336.1"/>
    <property type="molecule type" value="Genomic_DNA"/>
</dbReference>
<keyword evidence="2 3" id="KW-0143">Chaperone</keyword>
<evidence type="ECO:0000256" key="2">
    <source>
        <dbReference type="ARBA" id="ARBA00023186"/>
    </source>
</evidence>
<dbReference type="NCBIfam" id="NF001534">
    <property type="entry name" value="PRK00364.2-5"/>
    <property type="match status" value="1"/>
</dbReference>
<comment type="subunit">
    <text evidence="3">Heptamer of 7 subunits arranged in a ring. Interacts with the chaperonin GroEL.</text>
</comment>
<dbReference type="GO" id="GO:0044183">
    <property type="term" value="F:protein folding chaperone"/>
    <property type="evidence" value="ECO:0007669"/>
    <property type="project" value="InterPro"/>
</dbReference>
<dbReference type="NCBIfam" id="NF001533">
    <property type="entry name" value="PRK00364.2-4"/>
    <property type="match status" value="1"/>
</dbReference>
<name>A0AAW9Q5X5_9CYAN</name>
<dbReference type="Proteomes" id="UP001333818">
    <property type="component" value="Unassembled WGS sequence"/>
</dbReference>
<dbReference type="InterPro" id="IPR037124">
    <property type="entry name" value="Chaperonin_GroES_sf"/>
</dbReference>
<dbReference type="PANTHER" id="PTHR10772:SF58">
    <property type="entry name" value="CO-CHAPERONIN GROES"/>
    <property type="match status" value="1"/>
</dbReference>
<dbReference type="PANTHER" id="PTHR10772">
    <property type="entry name" value="10 KDA HEAT SHOCK PROTEIN"/>
    <property type="match status" value="1"/>
</dbReference>
<gene>
    <name evidence="3 5" type="primary">groES</name>
    <name evidence="3" type="synonym">groS</name>
    <name evidence="5" type="ORF">V2H45_16470</name>
</gene>
<dbReference type="Gene3D" id="2.30.33.40">
    <property type="entry name" value="GroES chaperonin"/>
    <property type="match status" value="1"/>
</dbReference>
<dbReference type="HAMAP" id="MF_00580">
    <property type="entry name" value="CH10"/>
    <property type="match status" value="1"/>
</dbReference>
<dbReference type="GO" id="GO:0051082">
    <property type="term" value="F:unfolded protein binding"/>
    <property type="evidence" value="ECO:0007669"/>
    <property type="project" value="TreeGrafter"/>
</dbReference>
<dbReference type="Pfam" id="PF00166">
    <property type="entry name" value="Cpn10"/>
    <property type="match status" value="1"/>
</dbReference>
<organism evidence="5 6">
    <name type="scientific">Tumidithrix elongata BACA0141</name>
    <dbReference type="NCBI Taxonomy" id="2716417"/>
    <lineage>
        <taxon>Bacteria</taxon>
        <taxon>Bacillati</taxon>
        <taxon>Cyanobacteriota</taxon>
        <taxon>Cyanophyceae</taxon>
        <taxon>Pseudanabaenales</taxon>
        <taxon>Pseudanabaenaceae</taxon>
        <taxon>Tumidithrix</taxon>
        <taxon>Tumidithrix elongata</taxon>
    </lineage>
</organism>
<dbReference type="NCBIfam" id="NF001531">
    <property type="entry name" value="PRK00364.2-2"/>
    <property type="match status" value="1"/>
</dbReference>
<dbReference type="GO" id="GO:0051087">
    <property type="term" value="F:protein-folding chaperone binding"/>
    <property type="evidence" value="ECO:0007669"/>
    <property type="project" value="TreeGrafter"/>
</dbReference>
<dbReference type="SMART" id="SM00883">
    <property type="entry name" value="Cpn10"/>
    <property type="match status" value="1"/>
</dbReference>
<reference evidence="5" key="1">
    <citation type="submission" date="2024-01" db="EMBL/GenBank/DDBJ databases">
        <title>Bank of Algae and Cyanobacteria of the Azores (BACA) strain genomes.</title>
        <authorList>
            <person name="Luz R."/>
            <person name="Cordeiro R."/>
            <person name="Fonseca A."/>
            <person name="Goncalves V."/>
        </authorList>
    </citation>
    <scope>NUCLEOTIDE SEQUENCE</scope>
    <source>
        <strain evidence="5">BACA0141</strain>
    </source>
</reference>
<dbReference type="AlphaFoldDB" id="A0AAW9Q5X5"/>